<proteinExistence type="predicted"/>
<keyword evidence="5" id="KW-1185">Reference proteome</keyword>
<dbReference type="Gene3D" id="3.30.70.330">
    <property type="match status" value="1"/>
</dbReference>
<dbReference type="STRING" id="51028.A0A0N4V8E6"/>
<reference evidence="6" key="1">
    <citation type="submission" date="2017-02" db="UniProtKB">
        <authorList>
            <consortium name="WormBaseParasite"/>
        </authorList>
    </citation>
    <scope>IDENTIFICATION</scope>
</reference>
<dbReference type="GO" id="GO:0005730">
    <property type="term" value="C:nucleolus"/>
    <property type="evidence" value="ECO:0007669"/>
    <property type="project" value="UniProtKB-SubCell"/>
</dbReference>
<dbReference type="EMBL" id="UXUI01008414">
    <property type="protein sequence ID" value="VDD91445.1"/>
    <property type="molecule type" value="Genomic_DNA"/>
</dbReference>
<accession>A0A0N4V8E6</accession>
<reference evidence="4 5" key="2">
    <citation type="submission" date="2018-10" db="EMBL/GenBank/DDBJ databases">
        <authorList>
            <consortium name="Pathogen Informatics"/>
        </authorList>
    </citation>
    <scope>NUCLEOTIDE SEQUENCE [LARGE SCALE GENOMIC DNA]</scope>
</reference>
<dbReference type="GO" id="GO:0003723">
    <property type="term" value="F:RNA binding"/>
    <property type="evidence" value="ECO:0007669"/>
    <property type="project" value="UniProtKB-KW"/>
</dbReference>
<evidence type="ECO:0000256" key="2">
    <source>
        <dbReference type="ARBA" id="ARBA00022884"/>
    </source>
</evidence>
<dbReference type="WBParaSite" id="EVEC_0000662201-mRNA-1">
    <property type="protein sequence ID" value="EVEC_0000662201-mRNA-1"/>
    <property type="gene ID" value="EVEC_0000662201"/>
</dbReference>
<evidence type="ECO:0000313" key="4">
    <source>
        <dbReference type="EMBL" id="VDD91445.1"/>
    </source>
</evidence>
<gene>
    <name evidence="4" type="ORF">EVEC_LOCUS6196</name>
</gene>
<sequence>MAKSAHVKLEAEVSTAAEKERKKRFHLERTKGRLKYEVLQNPNELSCCVKLNRIPYGFFEEELAKYFEQFGIVVRVRVARNKKAQLFTLLSIIFYT</sequence>
<dbReference type="AlphaFoldDB" id="A0A0N4V8E6"/>
<comment type="subcellular location">
    <subcellularLocation>
        <location evidence="1">Nucleus</location>
        <location evidence="1">Nucleolus</location>
    </subcellularLocation>
</comment>
<evidence type="ECO:0000256" key="1">
    <source>
        <dbReference type="ARBA" id="ARBA00004604"/>
    </source>
</evidence>
<keyword evidence="3" id="KW-0539">Nucleus</keyword>
<dbReference type="OrthoDB" id="21467at2759"/>
<dbReference type="SUPFAM" id="SSF54928">
    <property type="entry name" value="RNA-binding domain, RBD"/>
    <property type="match status" value="1"/>
</dbReference>
<dbReference type="PANTHER" id="PTHR46754">
    <property type="entry name" value="MKI67 FHA DOMAIN-INTERACTING NUCLEOLAR PHOSPHOPROTEIN"/>
    <property type="match status" value="1"/>
</dbReference>
<dbReference type="Proteomes" id="UP000274131">
    <property type="component" value="Unassembled WGS sequence"/>
</dbReference>
<evidence type="ECO:0000313" key="6">
    <source>
        <dbReference type="WBParaSite" id="EVEC_0000662201-mRNA-1"/>
    </source>
</evidence>
<name>A0A0N4V8E6_ENTVE</name>
<dbReference type="InterPro" id="IPR035979">
    <property type="entry name" value="RBD_domain_sf"/>
</dbReference>
<dbReference type="InterPro" id="IPR012677">
    <property type="entry name" value="Nucleotide-bd_a/b_plait_sf"/>
</dbReference>
<evidence type="ECO:0000256" key="3">
    <source>
        <dbReference type="ARBA" id="ARBA00023242"/>
    </source>
</evidence>
<protein>
    <submittedName>
        <fullName evidence="6">RRM domain-containing protein</fullName>
    </submittedName>
</protein>
<evidence type="ECO:0000313" key="5">
    <source>
        <dbReference type="Proteomes" id="UP000274131"/>
    </source>
</evidence>
<organism evidence="6">
    <name type="scientific">Enterobius vermicularis</name>
    <name type="common">Human pinworm</name>
    <dbReference type="NCBI Taxonomy" id="51028"/>
    <lineage>
        <taxon>Eukaryota</taxon>
        <taxon>Metazoa</taxon>
        <taxon>Ecdysozoa</taxon>
        <taxon>Nematoda</taxon>
        <taxon>Chromadorea</taxon>
        <taxon>Rhabditida</taxon>
        <taxon>Spirurina</taxon>
        <taxon>Oxyuridomorpha</taxon>
        <taxon>Oxyuroidea</taxon>
        <taxon>Oxyuridae</taxon>
        <taxon>Enterobius</taxon>
    </lineage>
</organism>
<keyword evidence="2" id="KW-0694">RNA-binding</keyword>